<evidence type="ECO:0000313" key="3">
    <source>
        <dbReference type="RefSeq" id="XP_010440137.1"/>
    </source>
</evidence>
<dbReference type="RefSeq" id="XP_010440137.1">
    <property type="nucleotide sequence ID" value="XM_010441835.1"/>
</dbReference>
<dbReference type="Pfam" id="PF13976">
    <property type="entry name" value="gag_pre-integrs"/>
    <property type="match status" value="1"/>
</dbReference>
<reference evidence="3" key="2">
    <citation type="submission" date="2025-08" db="UniProtKB">
        <authorList>
            <consortium name="RefSeq"/>
        </authorList>
    </citation>
    <scope>IDENTIFICATION</scope>
    <source>
        <tissue evidence="3">Leaf</tissue>
    </source>
</reference>
<name>A0ABM0UEV4_CAMSA</name>
<feature type="domain" description="GAG-pre-integrase" evidence="1">
    <location>
        <begin position="29"/>
        <end position="91"/>
    </location>
</feature>
<dbReference type="GeneID" id="104723459"/>
<reference evidence="2" key="1">
    <citation type="journal article" date="2014" name="Nat. Commun.">
        <title>The emerging biofuel crop Camelina sativa retains a highly undifferentiated hexaploid genome structure.</title>
        <authorList>
            <person name="Kagale S."/>
            <person name="Koh C."/>
            <person name="Nixon J."/>
            <person name="Bollina V."/>
            <person name="Clarke W.E."/>
            <person name="Tuteja R."/>
            <person name="Spillane C."/>
            <person name="Robinson S.J."/>
            <person name="Links M.G."/>
            <person name="Clarke C."/>
            <person name="Higgins E.E."/>
            <person name="Huebert T."/>
            <person name="Sharpe A.G."/>
            <person name="Parkin I.A."/>
        </authorList>
    </citation>
    <scope>NUCLEOTIDE SEQUENCE [LARGE SCALE GENOMIC DNA]</scope>
    <source>
        <strain evidence="2">cv. DH55</strain>
    </source>
</reference>
<dbReference type="InterPro" id="IPR025724">
    <property type="entry name" value="GAG-pre-integrase_dom"/>
</dbReference>
<sequence length="107" mass="11979">MAIQVLRVPINCLDRFSKTLIGSSEERDGVYYLTNVATAKIYMAKGVPDQALWHRRLGHPSFSVLSALPQFNRVSSTVSSSSCDVCFPAKQTREVFPDSFNKTQDCF</sequence>
<evidence type="ECO:0000259" key="1">
    <source>
        <dbReference type="Pfam" id="PF13976"/>
    </source>
</evidence>
<evidence type="ECO:0000313" key="2">
    <source>
        <dbReference type="Proteomes" id="UP000694864"/>
    </source>
</evidence>
<proteinExistence type="predicted"/>
<keyword evidence="2" id="KW-1185">Reference proteome</keyword>
<gene>
    <name evidence="3" type="primary">LOC104723459</name>
</gene>
<accession>A0ABM0UEV4</accession>
<dbReference type="Proteomes" id="UP000694864">
    <property type="component" value="Chromosome 11"/>
</dbReference>
<protein>
    <submittedName>
        <fullName evidence="3">Uncharacterized protein LOC104723459</fullName>
    </submittedName>
</protein>
<organism evidence="2 3">
    <name type="scientific">Camelina sativa</name>
    <name type="common">False flax</name>
    <name type="synonym">Myagrum sativum</name>
    <dbReference type="NCBI Taxonomy" id="90675"/>
    <lineage>
        <taxon>Eukaryota</taxon>
        <taxon>Viridiplantae</taxon>
        <taxon>Streptophyta</taxon>
        <taxon>Embryophyta</taxon>
        <taxon>Tracheophyta</taxon>
        <taxon>Spermatophyta</taxon>
        <taxon>Magnoliopsida</taxon>
        <taxon>eudicotyledons</taxon>
        <taxon>Gunneridae</taxon>
        <taxon>Pentapetalae</taxon>
        <taxon>rosids</taxon>
        <taxon>malvids</taxon>
        <taxon>Brassicales</taxon>
        <taxon>Brassicaceae</taxon>
        <taxon>Camelineae</taxon>
        <taxon>Camelina</taxon>
    </lineage>
</organism>